<evidence type="ECO:0000256" key="4">
    <source>
        <dbReference type="ARBA" id="ARBA00022840"/>
    </source>
</evidence>
<dbReference type="PANTHER" id="PTHR43790:SF9">
    <property type="entry name" value="GALACTOFURANOSE TRANSPORTER ATP-BINDING PROTEIN YTFR"/>
    <property type="match status" value="1"/>
</dbReference>
<feature type="domain" description="ABC transporter" evidence="5">
    <location>
        <begin position="255"/>
        <end position="495"/>
    </location>
</feature>
<keyword evidence="7" id="KW-1185">Reference proteome</keyword>
<dbReference type="InterPro" id="IPR003439">
    <property type="entry name" value="ABC_transporter-like_ATP-bd"/>
</dbReference>
<dbReference type="PROSITE" id="PS50893">
    <property type="entry name" value="ABC_TRANSPORTER_2"/>
    <property type="match status" value="2"/>
</dbReference>
<dbReference type="InterPro" id="IPR003593">
    <property type="entry name" value="AAA+_ATPase"/>
</dbReference>
<sequence length="497" mass="55614">MEYTGEYILEMKNIVKLFPGVRALDGMNLKIRPGKVHVIAGENGAGKSTLMKVINGDYVAEEGEVIYKGQKLGKRTIMETIQMGISMIRQEMNPIRQMTVAENIYLGREPQKVKGFVDFKILNDRTNQLLQELEIPYKATQKLETMSIAAQQQIEIAKAMSTNASVIIMDEPTSAISDTEVNMLFRQIQRLKEKGVAIIYITHKMDEIRRIADEITIIRDGSWVSSGPIEEYKEDDIISLMVGRKISNIFPKEEVLIGDVVMEVKGLTSRGVFRDIDFKVRAGEILGFSGLVGAGRSEVMRAIFGLDPYESGEIMLNGRELKIKSTEDAIANGIAMASEDRRAEGIVPVRSVRENISLAFIRQFKRQAKIVNKKEEKKAVNNMIDTFNIKVSNPEQEIRTLSGGNQQKAILAKWLLGDIKVLILDEPTRGIDVGSKAEIHKLMCDYAKKGIAIIMISSELPEILGMSDRVMVMREGRIAAELTREEASQEAIMKLAT</sequence>
<evidence type="ECO:0000259" key="5">
    <source>
        <dbReference type="PROSITE" id="PS50893"/>
    </source>
</evidence>
<proteinExistence type="predicted"/>
<evidence type="ECO:0000313" key="7">
    <source>
        <dbReference type="Proteomes" id="UP001060164"/>
    </source>
</evidence>
<evidence type="ECO:0000256" key="2">
    <source>
        <dbReference type="ARBA" id="ARBA00022737"/>
    </source>
</evidence>
<keyword evidence="2" id="KW-0677">Repeat</keyword>
<name>A0ABY5VFT5_9FIRM</name>
<dbReference type="PROSITE" id="PS00211">
    <property type="entry name" value="ABC_TRANSPORTER_1"/>
    <property type="match status" value="1"/>
</dbReference>
<dbReference type="CDD" id="cd03216">
    <property type="entry name" value="ABC_Carb_Monos_I"/>
    <property type="match status" value="1"/>
</dbReference>
<dbReference type="CDD" id="cd03215">
    <property type="entry name" value="ABC_Carb_Monos_II"/>
    <property type="match status" value="1"/>
</dbReference>
<evidence type="ECO:0000256" key="3">
    <source>
        <dbReference type="ARBA" id="ARBA00022741"/>
    </source>
</evidence>
<organism evidence="6 7">
    <name type="scientific">Ruminococcus gauvreauii</name>
    <dbReference type="NCBI Taxonomy" id="438033"/>
    <lineage>
        <taxon>Bacteria</taxon>
        <taxon>Bacillati</taxon>
        <taxon>Bacillota</taxon>
        <taxon>Clostridia</taxon>
        <taxon>Eubacteriales</taxon>
        <taxon>Oscillospiraceae</taxon>
        <taxon>Ruminococcus</taxon>
    </lineage>
</organism>
<reference evidence="6" key="1">
    <citation type="journal article" date="2022" name="Cell">
        <title>Design, construction, and in vivo augmentation of a complex gut microbiome.</title>
        <authorList>
            <person name="Cheng A.G."/>
            <person name="Ho P.Y."/>
            <person name="Aranda-Diaz A."/>
            <person name="Jain S."/>
            <person name="Yu F.B."/>
            <person name="Meng X."/>
            <person name="Wang M."/>
            <person name="Iakiviak M."/>
            <person name="Nagashima K."/>
            <person name="Zhao A."/>
            <person name="Murugkar P."/>
            <person name="Patil A."/>
            <person name="Atabakhsh K."/>
            <person name="Weakley A."/>
            <person name="Yan J."/>
            <person name="Brumbaugh A.R."/>
            <person name="Higginbottom S."/>
            <person name="Dimas A."/>
            <person name="Shiver A.L."/>
            <person name="Deutschbauer A."/>
            <person name="Neff N."/>
            <person name="Sonnenburg J.L."/>
            <person name="Huang K.C."/>
            <person name="Fischbach M.A."/>
        </authorList>
    </citation>
    <scope>NUCLEOTIDE SEQUENCE</scope>
    <source>
        <strain evidence="6">DSM 19829</strain>
    </source>
</reference>
<evidence type="ECO:0000313" key="6">
    <source>
        <dbReference type="EMBL" id="UWP58791.1"/>
    </source>
</evidence>
<dbReference type="Pfam" id="PF00005">
    <property type="entry name" value="ABC_tran"/>
    <property type="match status" value="2"/>
</dbReference>
<dbReference type="InterPro" id="IPR027417">
    <property type="entry name" value="P-loop_NTPase"/>
</dbReference>
<feature type="domain" description="ABC transporter" evidence="5">
    <location>
        <begin position="9"/>
        <end position="245"/>
    </location>
</feature>
<dbReference type="Proteomes" id="UP001060164">
    <property type="component" value="Chromosome"/>
</dbReference>
<keyword evidence="4 6" id="KW-0067">ATP-binding</keyword>
<dbReference type="PANTHER" id="PTHR43790">
    <property type="entry name" value="CARBOHYDRATE TRANSPORT ATP-BINDING PROTEIN MG119-RELATED"/>
    <property type="match status" value="1"/>
</dbReference>
<dbReference type="GO" id="GO:0005524">
    <property type="term" value="F:ATP binding"/>
    <property type="evidence" value="ECO:0007669"/>
    <property type="project" value="UniProtKB-KW"/>
</dbReference>
<dbReference type="InterPro" id="IPR050107">
    <property type="entry name" value="ABC_carbohydrate_import_ATPase"/>
</dbReference>
<evidence type="ECO:0000256" key="1">
    <source>
        <dbReference type="ARBA" id="ARBA00022448"/>
    </source>
</evidence>
<dbReference type="RefSeq" id="WP_028527452.1">
    <property type="nucleotide sequence ID" value="NZ_CABLBR010000001.1"/>
</dbReference>
<dbReference type="EMBL" id="CP102290">
    <property type="protein sequence ID" value="UWP58791.1"/>
    <property type="molecule type" value="Genomic_DNA"/>
</dbReference>
<dbReference type="SMART" id="SM00382">
    <property type="entry name" value="AAA"/>
    <property type="match status" value="2"/>
</dbReference>
<dbReference type="InterPro" id="IPR017871">
    <property type="entry name" value="ABC_transporter-like_CS"/>
</dbReference>
<protein>
    <submittedName>
        <fullName evidence="6">Sugar ABC transporter ATP-binding protein</fullName>
    </submittedName>
</protein>
<gene>
    <name evidence="6" type="ORF">NQ502_15660</name>
</gene>
<keyword evidence="1" id="KW-0813">Transport</keyword>
<accession>A0ABY5VFT5</accession>
<dbReference type="SUPFAM" id="SSF52540">
    <property type="entry name" value="P-loop containing nucleoside triphosphate hydrolases"/>
    <property type="match status" value="2"/>
</dbReference>
<dbReference type="Gene3D" id="3.40.50.300">
    <property type="entry name" value="P-loop containing nucleotide triphosphate hydrolases"/>
    <property type="match status" value="2"/>
</dbReference>
<keyword evidence="3" id="KW-0547">Nucleotide-binding</keyword>